<dbReference type="EMBL" id="VIFY01000153">
    <property type="protein sequence ID" value="TQB69437.1"/>
    <property type="molecule type" value="Genomic_DNA"/>
</dbReference>
<comment type="caution">
    <text evidence="3">The sequence shown here is derived from an EMBL/GenBank/DDBJ whole genome shotgun (WGS) entry which is preliminary data.</text>
</comment>
<evidence type="ECO:0000313" key="4">
    <source>
        <dbReference type="Proteomes" id="UP000319663"/>
    </source>
</evidence>
<feature type="domain" description="C2H2-type" evidence="2">
    <location>
        <begin position="89"/>
        <end position="112"/>
    </location>
</feature>
<evidence type="ECO:0000259" key="2">
    <source>
        <dbReference type="PROSITE" id="PS00028"/>
    </source>
</evidence>
<dbReference type="SMART" id="SM00355">
    <property type="entry name" value="ZnF_C2H2"/>
    <property type="match status" value="2"/>
</dbReference>
<organism evidence="3 4">
    <name type="scientific">Monascus purpureus</name>
    <name type="common">Red mold</name>
    <name type="synonym">Monascus anka</name>
    <dbReference type="NCBI Taxonomy" id="5098"/>
    <lineage>
        <taxon>Eukaryota</taxon>
        <taxon>Fungi</taxon>
        <taxon>Dikarya</taxon>
        <taxon>Ascomycota</taxon>
        <taxon>Pezizomycotina</taxon>
        <taxon>Eurotiomycetes</taxon>
        <taxon>Eurotiomycetidae</taxon>
        <taxon>Eurotiales</taxon>
        <taxon>Aspergillaceae</taxon>
        <taxon>Monascus</taxon>
    </lineage>
</organism>
<evidence type="ECO:0000313" key="3">
    <source>
        <dbReference type="EMBL" id="TQB69437.1"/>
    </source>
</evidence>
<evidence type="ECO:0000256" key="1">
    <source>
        <dbReference type="SAM" id="MobiDB-lite"/>
    </source>
</evidence>
<gene>
    <name evidence="3" type="ORF">MPDQ_001873</name>
</gene>
<sequence>MVITSDDPKNNHRPKKRFQVLHSVQIPVSRIHELERESTAVTTRSGYAQAEKTMAGRGRPSKNKKASTKGKIEISVPPNQNVPYQVYSCGWSGCPAELHNLTMLKKHVLKVHLSGGHGATEQLSCKWEGCSFSKNFTPSSLQLHTHVMNVHIEPYAWRLGDGPYVPVTDSSSRPGTQMTILHERNQAVGEDSLIFPASYMSIQAFNRVHGNHSQQEKAKEVLKAVQRLKEQIGVGLDPGGCELATPARNWKLDDEEVYRFVRSEYRATAPRWYDTITRPIVNVALVPTPFVSEYIQLLPTLPRRRIRRTCSGSSSSTGAGSNRRGFGVSRALHGTRNRTVFNAFIVLGVDFKEVVKDDHHHGAGAEKHSKTVEIRVGNHVEV</sequence>
<dbReference type="PROSITE" id="PS00028">
    <property type="entry name" value="ZINC_FINGER_C2H2_1"/>
    <property type="match status" value="1"/>
</dbReference>
<dbReference type="Proteomes" id="UP000319663">
    <property type="component" value="Unassembled WGS sequence"/>
</dbReference>
<reference evidence="3 4" key="1">
    <citation type="submission" date="2019-06" db="EMBL/GenBank/DDBJ databases">
        <title>Wine fermentation using esterase from Monascus purpureus.</title>
        <authorList>
            <person name="Geng C."/>
            <person name="Zhang Y."/>
        </authorList>
    </citation>
    <scope>NUCLEOTIDE SEQUENCE [LARGE SCALE GENOMIC DNA]</scope>
    <source>
        <strain evidence="3">HQ1</strain>
    </source>
</reference>
<dbReference type="Gene3D" id="3.30.160.60">
    <property type="entry name" value="Classic Zinc Finger"/>
    <property type="match status" value="1"/>
</dbReference>
<keyword evidence="4" id="KW-1185">Reference proteome</keyword>
<name>A0A507QR29_MONPU</name>
<protein>
    <recommendedName>
        <fullName evidence="2">C2H2-type domain-containing protein</fullName>
    </recommendedName>
</protein>
<dbReference type="InterPro" id="IPR013087">
    <property type="entry name" value="Znf_C2H2_type"/>
</dbReference>
<dbReference type="STRING" id="5098.A0A507QR29"/>
<accession>A0A507QR29</accession>
<feature type="compositionally biased region" description="Basic residues" evidence="1">
    <location>
        <begin position="59"/>
        <end position="68"/>
    </location>
</feature>
<proteinExistence type="predicted"/>
<dbReference type="AlphaFoldDB" id="A0A507QR29"/>
<feature type="region of interest" description="Disordered" evidence="1">
    <location>
        <begin position="37"/>
        <end position="70"/>
    </location>
</feature>